<dbReference type="InterPro" id="IPR016134">
    <property type="entry name" value="Dockerin_dom"/>
</dbReference>
<evidence type="ECO:0000259" key="3">
    <source>
        <dbReference type="PROSITE" id="PS51766"/>
    </source>
</evidence>
<dbReference type="AlphaFoldDB" id="A0A315XWF5"/>
<name>A0A315XWF5_RUMFL</name>
<accession>A0A315XWF5</accession>
<evidence type="ECO:0000256" key="1">
    <source>
        <dbReference type="SAM" id="MobiDB-lite"/>
    </source>
</evidence>
<dbReference type="InterPro" id="IPR052025">
    <property type="entry name" value="Xyloglucanase_GH74"/>
</dbReference>
<dbReference type="PANTHER" id="PTHR43739:SF5">
    <property type="entry name" value="EXO-ALPHA-SIALIDASE"/>
    <property type="match status" value="1"/>
</dbReference>
<feature type="region of interest" description="Disordered" evidence="1">
    <location>
        <begin position="792"/>
        <end position="811"/>
    </location>
</feature>
<feature type="domain" description="Dockerin" evidence="3">
    <location>
        <begin position="823"/>
        <end position="892"/>
    </location>
</feature>
<dbReference type="CDD" id="cd15482">
    <property type="entry name" value="Sialidase_non-viral"/>
    <property type="match status" value="1"/>
</dbReference>
<reference evidence="4 5" key="1">
    <citation type="submission" date="2018-05" db="EMBL/GenBank/DDBJ databases">
        <title>The Hungate 1000. A catalogue of reference genomes from the rumen microbiome.</title>
        <authorList>
            <person name="Kelly W."/>
        </authorList>
    </citation>
    <scope>NUCLEOTIDE SEQUENCE [LARGE SCALE GENOMIC DNA]</scope>
    <source>
        <strain evidence="4 5">SAb67</strain>
    </source>
</reference>
<keyword evidence="2" id="KW-0732">Signal</keyword>
<protein>
    <recommendedName>
        <fullName evidence="3">Dockerin domain-containing protein</fullName>
    </recommendedName>
</protein>
<comment type="caution">
    <text evidence="4">The sequence shown here is derived from an EMBL/GenBank/DDBJ whole genome shotgun (WGS) entry which is preliminary data.</text>
</comment>
<feature type="compositionally biased region" description="Low complexity" evidence="1">
    <location>
        <begin position="797"/>
        <end position="811"/>
    </location>
</feature>
<dbReference type="GO" id="GO:0010411">
    <property type="term" value="P:xyloglucan metabolic process"/>
    <property type="evidence" value="ECO:0007669"/>
    <property type="project" value="TreeGrafter"/>
</dbReference>
<dbReference type="PROSITE" id="PS51766">
    <property type="entry name" value="DOCKERIN"/>
    <property type="match status" value="1"/>
</dbReference>
<dbReference type="OrthoDB" id="9757947at2"/>
<evidence type="ECO:0000256" key="2">
    <source>
        <dbReference type="SAM" id="SignalP"/>
    </source>
</evidence>
<sequence length="892" mass="95706">MKAFKKTMAGLCALFISAGCVSVSGTADRQTKAFAAAKDISSQMEWGTLRIGGGGFVSGIVTGKKEMYARTDVGGAYKYNYDTESWEQLFGFLTEADRGLLSVDAMAIDPTDDNTVYFLCGCAYFSAEKTVIFKTTDGGKTFKEINVTNLIKVMGNGDGRQCGESIAVDPDNPKVIYAGGDVTADEKSKSALIKSTDGGETWEPVIGYDDLGLFKATTKWPTWTDNIARSVTSDAYNNQNGVANIAISDGKVYVGTSIKGTANVHVASTKDDKFTALSKDLPTDHFPSRINVDANGNLIITYMAGLAFGGTSGGAYKYDVKAGKATDISPSGNGFGEIYPAPKNPDHLIATTCGVWAGQMYSADAWDRDAVAWGDQFFRSTDGGKTWEGITPGKEKGWNQPCEADYIQTGGYDWIKDKAIHWVGAMVLDPRDPSRAFLTSGNGSFVCTDIWGELPVYTFHPDGIEEVVSLDFTSTKDGLDLSAIGDYDGFVHESEDKIGLQYKPNMGSTSAIAVCPQNTDVWARIAEGDNGGGYYTTDRGKTWNSFSPAAKGGKLAIAEISAGKYRIFNTGKDDGAVSYSDDWGKTWSKCEGIPSQYGSKSTMLLIEPDDPNTVYAYATYFNSSWHYSKDEPDATDAQYKFCVSTDGGKTFTSTDVCMYDQCDSAGRIAYLGKGHLILGGGWYGMYDAVVKDGKATITKLDNVSYCKTAGYGAPEKAGGPNTIYFYGKPEDSDPEGIYRSTDGCKTWVCINTDHLYGGTGNGNYIVGDMDEFGKVYMSTVGCGIVYGKLSGSEPAPSKTTTTTAKTTTTTTSTTTAVTTTTDKNYKAGDANCDGTVELADAILIMQSLANPNKYVITEQGKLNGDVDKSTTGLTSNDALKIQEFLLHKIESL</sequence>
<dbReference type="PROSITE" id="PS51257">
    <property type="entry name" value="PROKAR_LIPOPROTEIN"/>
    <property type="match status" value="1"/>
</dbReference>
<gene>
    <name evidence="4" type="ORF">IE37_02986</name>
</gene>
<dbReference type="SUPFAM" id="SSF110296">
    <property type="entry name" value="Oligoxyloglucan reducing end-specific cellobiohydrolase"/>
    <property type="match status" value="2"/>
</dbReference>
<dbReference type="CDD" id="cd14256">
    <property type="entry name" value="Dockerin_I"/>
    <property type="match status" value="1"/>
</dbReference>
<dbReference type="SUPFAM" id="SSF63446">
    <property type="entry name" value="Type I dockerin domain"/>
    <property type="match status" value="1"/>
</dbReference>
<dbReference type="InterPro" id="IPR036439">
    <property type="entry name" value="Dockerin_dom_sf"/>
</dbReference>
<dbReference type="Gene3D" id="1.10.1330.10">
    <property type="entry name" value="Dockerin domain"/>
    <property type="match status" value="1"/>
</dbReference>
<dbReference type="Gene3D" id="2.130.10.10">
    <property type="entry name" value="YVTN repeat-like/Quinoprotein amine dehydrogenase"/>
    <property type="match status" value="2"/>
</dbReference>
<dbReference type="PANTHER" id="PTHR43739">
    <property type="entry name" value="XYLOGLUCANASE (EUROFUNG)"/>
    <property type="match status" value="1"/>
</dbReference>
<proteinExistence type="predicted"/>
<dbReference type="GO" id="GO:0000272">
    <property type="term" value="P:polysaccharide catabolic process"/>
    <property type="evidence" value="ECO:0007669"/>
    <property type="project" value="InterPro"/>
</dbReference>
<dbReference type="RefSeq" id="WP_109727675.1">
    <property type="nucleotide sequence ID" value="NZ_QGDI01000013.1"/>
</dbReference>
<dbReference type="EMBL" id="QGDI01000013">
    <property type="protein sequence ID" value="PWJ10628.1"/>
    <property type="molecule type" value="Genomic_DNA"/>
</dbReference>
<dbReference type="Proteomes" id="UP000245720">
    <property type="component" value="Unassembled WGS sequence"/>
</dbReference>
<organism evidence="4 5">
    <name type="scientific">Ruminococcus flavefaciens</name>
    <dbReference type="NCBI Taxonomy" id="1265"/>
    <lineage>
        <taxon>Bacteria</taxon>
        <taxon>Bacillati</taxon>
        <taxon>Bacillota</taxon>
        <taxon>Clostridia</taxon>
        <taxon>Eubacteriales</taxon>
        <taxon>Oscillospiraceae</taxon>
        <taxon>Ruminococcus</taxon>
    </lineage>
</organism>
<dbReference type="InterPro" id="IPR015943">
    <property type="entry name" value="WD40/YVTN_repeat-like_dom_sf"/>
</dbReference>
<evidence type="ECO:0000313" key="5">
    <source>
        <dbReference type="Proteomes" id="UP000245720"/>
    </source>
</evidence>
<feature type="chain" id="PRO_5039158640" description="Dockerin domain-containing protein" evidence="2">
    <location>
        <begin position="19"/>
        <end position="892"/>
    </location>
</feature>
<feature type="signal peptide" evidence="2">
    <location>
        <begin position="1"/>
        <end position="18"/>
    </location>
</feature>
<evidence type="ECO:0000313" key="4">
    <source>
        <dbReference type="EMBL" id="PWJ10628.1"/>
    </source>
</evidence>